<dbReference type="OrthoDB" id="719343at2"/>
<evidence type="ECO:0000313" key="3">
    <source>
        <dbReference type="Proteomes" id="UP000441797"/>
    </source>
</evidence>
<proteinExistence type="predicted"/>
<dbReference type="RefSeq" id="WP_105218435.1">
    <property type="nucleotide sequence ID" value="NZ_CAWNSU010000115.1"/>
</dbReference>
<organism evidence="2 3">
    <name type="scientific">Gloeocapsopsis dulcis AAB1 = 1H9</name>
    <dbReference type="NCBI Taxonomy" id="1433147"/>
    <lineage>
        <taxon>Bacteria</taxon>
        <taxon>Bacillati</taxon>
        <taxon>Cyanobacteriota</taxon>
        <taxon>Cyanophyceae</taxon>
        <taxon>Oscillatoriophycideae</taxon>
        <taxon>Chroococcales</taxon>
        <taxon>Chroococcaceae</taxon>
        <taxon>Gloeocapsopsis</taxon>
        <taxon>Gloeocapsopsis dulcis</taxon>
    </lineage>
</organism>
<sequence length="759" mass="84289">MALIDEVKQVCDRLAPQGWRDLLLQHGLDITATDLQQELVKELPTIDRNLPGFTDFAVNGIRGIEPGSPARSLLYHALASSAVHPTSGAATNTEVYPTLAELDVIENYIYSLANRSLADFPNAVIAVFAYQYRIAARSPHGIHADMAFSRTGVARVGTEVANYSAARRSFWVESKNDHDRLAVMPARYAAFLAVERRPSTDDAILEEQPSDRTRRFLFPVHKLFPGDECLRDVNITLEFLEYHRNEKLQRVHTHGGIPVLSGFDINKPPFVRDSRNSSDLVQLQSVNASVLLVPQPTPQLVHTVTQRNSITNREEIVRFRVPPENFNNRFWTSYQIAANGRGREAPEYVNMRHLVETSATGEQKLVDLNQAIASEDEFLRVLAEGNYEAAHFSDNSCDGCISVRVNGLSEIAVRSAYSLVTAPDFFPLADQIAIEHWADNFLPTLRDQFSQGGPSPLSEGRQPPNPDLPLPDSETKAFQRNETAIAAIVGTAPRTTNSPVASQLNSLVSFLPDAASNVFAPGWDVSLGQDSQGNFYAAYGLGSPFPEDAKLCAALNSYWPAVAPDAARTFGILSAPTALPLLDDELGYHLQHPRVKAGEVQSQLGWDGEYGPFFEDFDGLFVNFANKDRSDYISNALAGQIRVSELAQVDSAEIIRRMEALRFCIRVLPPNDTVSTTQLLLVSAEIADWSSRGDRAQPTLQGFGYLYVFATVQGSEQITHDVRRKRIRVRNRFTCQITQNTLCWQQDDGEFRCEVNEPI</sequence>
<evidence type="ECO:0000313" key="2">
    <source>
        <dbReference type="EMBL" id="MUL35011.1"/>
    </source>
</evidence>
<dbReference type="EMBL" id="NAPY01000001">
    <property type="protein sequence ID" value="MUL35011.1"/>
    <property type="molecule type" value="Genomic_DNA"/>
</dbReference>
<name>A0A6N8FPD2_9CHRO</name>
<reference evidence="2 3" key="1">
    <citation type="journal article" date="2019" name="Front. Microbiol.">
        <title>Genomic Features for Desiccation Tolerance and Sugar Biosynthesis in the Extremophile Gloeocapsopsis sp. UTEX B3054.</title>
        <authorList>
            <person name="Urrejola C."/>
            <person name="Alcorta J."/>
            <person name="Salas L."/>
            <person name="Vasquez M."/>
            <person name="Polz M.F."/>
            <person name="Vicuna R."/>
            <person name="Diez B."/>
        </authorList>
    </citation>
    <scope>NUCLEOTIDE SEQUENCE [LARGE SCALE GENOMIC DNA]</scope>
    <source>
        <strain evidence="2 3">1H9</strain>
    </source>
</reference>
<gene>
    <name evidence="2" type="ORF">BWI75_01180</name>
</gene>
<accession>A0A6N8FPD2</accession>
<dbReference type="Proteomes" id="UP000441797">
    <property type="component" value="Unassembled WGS sequence"/>
</dbReference>
<feature type="region of interest" description="Disordered" evidence="1">
    <location>
        <begin position="448"/>
        <end position="474"/>
    </location>
</feature>
<evidence type="ECO:0000256" key="1">
    <source>
        <dbReference type="SAM" id="MobiDB-lite"/>
    </source>
</evidence>
<keyword evidence="3" id="KW-1185">Reference proteome</keyword>
<dbReference type="AlphaFoldDB" id="A0A6N8FPD2"/>
<comment type="caution">
    <text evidence="2">The sequence shown here is derived from an EMBL/GenBank/DDBJ whole genome shotgun (WGS) entry which is preliminary data.</text>
</comment>
<protein>
    <submittedName>
        <fullName evidence="2">Uncharacterized protein</fullName>
    </submittedName>
</protein>